<keyword evidence="6" id="KW-1015">Disulfide bond</keyword>
<evidence type="ECO:0000256" key="3">
    <source>
        <dbReference type="ARBA" id="ARBA00014212"/>
    </source>
</evidence>
<evidence type="ECO:0000256" key="7">
    <source>
        <dbReference type="ARBA" id="ARBA00023180"/>
    </source>
</evidence>
<dbReference type="InterPro" id="IPR002472">
    <property type="entry name" value="Palm_thioest"/>
</dbReference>
<dbReference type="AlphaFoldDB" id="A0A915CC88"/>
<dbReference type="Pfam" id="PF02089">
    <property type="entry name" value="Palm_thioest"/>
    <property type="match status" value="1"/>
</dbReference>
<evidence type="ECO:0000256" key="1">
    <source>
        <dbReference type="ARBA" id="ARBA00010758"/>
    </source>
</evidence>
<dbReference type="SUPFAM" id="SSF53474">
    <property type="entry name" value="alpha/beta-Hydrolases"/>
    <property type="match status" value="1"/>
</dbReference>
<dbReference type="GO" id="GO:0008474">
    <property type="term" value="F:palmitoyl-(protein) hydrolase activity"/>
    <property type="evidence" value="ECO:0007669"/>
    <property type="project" value="UniProtKB-EC"/>
</dbReference>
<dbReference type="PANTHER" id="PTHR11247">
    <property type="entry name" value="PALMITOYL-PROTEIN THIOESTERASE/DOLICHYLDIPHOSPHATASE 1"/>
    <property type="match status" value="1"/>
</dbReference>
<evidence type="ECO:0000256" key="2">
    <source>
        <dbReference type="ARBA" id="ARBA00012423"/>
    </source>
</evidence>
<reference evidence="12" key="1">
    <citation type="submission" date="2022-11" db="UniProtKB">
        <authorList>
            <consortium name="WormBaseParasite"/>
        </authorList>
    </citation>
    <scope>IDENTIFICATION</scope>
</reference>
<dbReference type="EC" id="3.1.2.22" evidence="2"/>
<dbReference type="WBParaSite" id="PgR120_g007_t01">
    <property type="protein sequence ID" value="PgR120_g007_t01"/>
    <property type="gene ID" value="PgR120_g007"/>
</dbReference>
<dbReference type="Gene3D" id="3.40.50.1820">
    <property type="entry name" value="alpha/beta hydrolase"/>
    <property type="match status" value="1"/>
</dbReference>
<sequence>MHISIILYFLVIVSFTNAKRSNSVVDYLRHLFERKPTPIVLWHGMGDSCCNPLSLGWIKRILEREIEGVYVRSLMIGDNVVSDTEHGFFGNINEQIQQVCDKLANDEKLHDGYNAIGFSQGGLFLRGVAQRCSSPPMKNLISLGGPQQGIYGLPLCPGDVRVCDAVRHLLDMGAYIGFVQKSLIQAQYWHDPFDETTYKRYSAFLADANAENAMNQTYFDNLIKLNNFILVKFLNDSMVLPKESEWFGYYAQGNTSTIIPLEKSKLYTEDRIGLRTLNEKGKLQFVAIDGDHLQMPESVFIKEIVNKYLK</sequence>
<dbReference type="PANTHER" id="PTHR11247:SF8">
    <property type="entry name" value="PALMITOYL-PROTEIN THIOESTERASE 1"/>
    <property type="match status" value="1"/>
</dbReference>
<keyword evidence="5" id="KW-0378">Hydrolase</keyword>
<dbReference type="PRINTS" id="PR00414">
    <property type="entry name" value="PPTHIESTRASE"/>
</dbReference>
<dbReference type="GO" id="GO:0006898">
    <property type="term" value="P:receptor-mediated endocytosis"/>
    <property type="evidence" value="ECO:0007669"/>
    <property type="project" value="TreeGrafter"/>
</dbReference>
<feature type="signal peptide" evidence="10">
    <location>
        <begin position="1"/>
        <end position="18"/>
    </location>
</feature>
<dbReference type="InterPro" id="IPR029058">
    <property type="entry name" value="AB_hydrolase_fold"/>
</dbReference>
<proteinExistence type="inferred from homology"/>
<keyword evidence="11" id="KW-1185">Reference proteome</keyword>
<name>A0A915CC88_PARUN</name>
<feature type="chain" id="PRO_5037894749" description="Palmitoyl-protein thioesterase 1" evidence="10">
    <location>
        <begin position="19"/>
        <end position="310"/>
    </location>
</feature>
<comment type="catalytic activity">
    <reaction evidence="9">
        <text>S-hexadecanoyl-L-cysteinyl-[protein] + H2O = L-cysteinyl-[protein] + hexadecanoate + H(+)</text>
        <dbReference type="Rhea" id="RHEA:19233"/>
        <dbReference type="Rhea" id="RHEA-COMP:10131"/>
        <dbReference type="Rhea" id="RHEA-COMP:11032"/>
        <dbReference type="ChEBI" id="CHEBI:7896"/>
        <dbReference type="ChEBI" id="CHEBI:15377"/>
        <dbReference type="ChEBI" id="CHEBI:15378"/>
        <dbReference type="ChEBI" id="CHEBI:29950"/>
        <dbReference type="ChEBI" id="CHEBI:74151"/>
        <dbReference type="EC" id="3.1.2.22"/>
    </reaction>
    <physiologicalReaction direction="left-to-right" evidence="9">
        <dbReference type="Rhea" id="RHEA:19234"/>
    </physiologicalReaction>
</comment>
<dbReference type="FunFam" id="3.40.50.1820:FF:000107">
    <property type="entry name" value="Palmitoyl-protein thioesterase 1"/>
    <property type="match status" value="1"/>
</dbReference>
<evidence type="ECO:0000256" key="5">
    <source>
        <dbReference type="ARBA" id="ARBA00022801"/>
    </source>
</evidence>
<accession>A0A915CC88</accession>
<comment type="similarity">
    <text evidence="1">Belongs to the palmitoyl-protein thioesterase family.</text>
</comment>
<organism evidence="11 12">
    <name type="scientific">Parascaris univalens</name>
    <name type="common">Nematode worm</name>
    <dbReference type="NCBI Taxonomy" id="6257"/>
    <lineage>
        <taxon>Eukaryota</taxon>
        <taxon>Metazoa</taxon>
        <taxon>Ecdysozoa</taxon>
        <taxon>Nematoda</taxon>
        <taxon>Chromadorea</taxon>
        <taxon>Rhabditida</taxon>
        <taxon>Spirurina</taxon>
        <taxon>Ascaridomorpha</taxon>
        <taxon>Ascaridoidea</taxon>
        <taxon>Ascarididae</taxon>
        <taxon>Parascaris</taxon>
    </lineage>
</organism>
<keyword evidence="7" id="KW-0325">Glycoprotein</keyword>
<dbReference type="GO" id="GO:0005764">
    <property type="term" value="C:lysosome"/>
    <property type="evidence" value="ECO:0007669"/>
    <property type="project" value="TreeGrafter"/>
</dbReference>
<keyword evidence="4 10" id="KW-0732">Signal</keyword>
<protein>
    <recommendedName>
        <fullName evidence="3">Palmitoyl-protein thioesterase 1</fullName>
        <ecNumber evidence="2">3.1.2.22</ecNumber>
    </recommendedName>
    <alternativeName>
        <fullName evidence="8">Palmitoyl-protein hydrolase 1</fullName>
    </alternativeName>
</protein>
<evidence type="ECO:0000256" key="9">
    <source>
        <dbReference type="ARBA" id="ARBA00047409"/>
    </source>
</evidence>
<evidence type="ECO:0000313" key="12">
    <source>
        <dbReference type="WBParaSite" id="PgR120_g007_t01"/>
    </source>
</evidence>
<evidence type="ECO:0000256" key="8">
    <source>
        <dbReference type="ARBA" id="ARBA00031934"/>
    </source>
</evidence>
<evidence type="ECO:0000256" key="10">
    <source>
        <dbReference type="SAM" id="SignalP"/>
    </source>
</evidence>
<evidence type="ECO:0000256" key="6">
    <source>
        <dbReference type="ARBA" id="ARBA00023157"/>
    </source>
</evidence>
<dbReference type="Proteomes" id="UP000887569">
    <property type="component" value="Unplaced"/>
</dbReference>
<evidence type="ECO:0000313" key="11">
    <source>
        <dbReference type="Proteomes" id="UP000887569"/>
    </source>
</evidence>
<evidence type="ECO:0000256" key="4">
    <source>
        <dbReference type="ARBA" id="ARBA00022729"/>
    </source>
</evidence>